<dbReference type="RefSeq" id="WP_268051651.1">
    <property type="nucleotide sequence ID" value="NZ_JAPQES010000008.1"/>
</dbReference>
<evidence type="ECO:0000259" key="2">
    <source>
        <dbReference type="PROSITE" id="PS51462"/>
    </source>
</evidence>
<accession>A0ABT4CU77</accession>
<evidence type="ECO:0000313" key="4">
    <source>
        <dbReference type="Proteomes" id="UP001079657"/>
    </source>
</evidence>
<dbReference type="EMBL" id="JAPQES010000008">
    <property type="protein sequence ID" value="MCY6372623.1"/>
    <property type="molecule type" value="Genomic_DNA"/>
</dbReference>
<evidence type="ECO:0000313" key="3">
    <source>
        <dbReference type="EMBL" id="MCY6372623.1"/>
    </source>
</evidence>
<keyword evidence="1" id="KW-0378">Hydrolase</keyword>
<dbReference type="PROSITE" id="PS51462">
    <property type="entry name" value="NUDIX"/>
    <property type="match status" value="1"/>
</dbReference>
<dbReference type="Pfam" id="PF00293">
    <property type="entry name" value="NUDIX"/>
    <property type="match status" value="1"/>
</dbReference>
<dbReference type="InterPro" id="IPR000086">
    <property type="entry name" value="NUDIX_hydrolase_dom"/>
</dbReference>
<dbReference type="PROSITE" id="PS00893">
    <property type="entry name" value="NUDIX_BOX"/>
    <property type="match status" value="1"/>
</dbReference>
<evidence type="ECO:0000256" key="1">
    <source>
        <dbReference type="ARBA" id="ARBA00022801"/>
    </source>
</evidence>
<reference evidence="3" key="1">
    <citation type="submission" date="2022-12" db="EMBL/GenBank/DDBJ databases">
        <authorList>
            <person name="Wang J."/>
        </authorList>
    </citation>
    <scope>NUCLEOTIDE SEQUENCE</scope>
    <source>
        <strain evidence="3">HY-42-06</strain>
    </source>
</reference>
<organism evidence="3 4">
    <name type="scientific">Clostridium ganghwense</name>
    <dbReference type="NCBI Taxonomy" id="312089"/>
    <lineage>
        <taxon>Bacteria</taxon>
        <taxon>Bacillati</taxon>
        <taxon>Bacillota</taxon>
        <taxon>Clostridia</taxon>
        <taxon>Eubacteriales</taxon>
        <taxon>Clostridiaceae</taxon>
        <taxon>Clostridium</taxon>
    </lineage>
</organism>
<gene>
    <name evidence="3" type="ORF">OXH55_18605</name>
</gene>
<feature type="domain" description="Nudix hydrolase" evidence="2">
    <location>
        <begin position="29"/>
        <end position="157"/>
    </location>
</feature>
<dbReference type="InterPro" id="IPR020084">
    <property type="entry name" value="NUDIX_hydrolase_CS"/>
</dbReference>
<dbReference type="Proteomes" id="UP001079657">
    <property type="component" value="Unassembled WGS sequence"/>
</dbReference>
<comment type="caution">
    <text evidence="3">The sequence shown here is derived from an EMBL/GenBank/DDBJ whole genome shotgun (WGS) entry which is preliminary data.</text>
</comment>
<name>A0ABT4CU77_9CLOT</name>
<dbReference type="CDD" id="cd04693">
    <property type="entry name" value="NUDIX_Hydrolase"/>
    <property type="match status" value="1"/>
</dbReference>
<dbReference type="Gene3D" id="3.90.79.10">
    <property type="entry name" value="Nucleoside Triphosphate Pyrophosphohydrolase"/>
    <property type="match status" value="1"/>
</dbReference>
<protein>
    <submittedName>
        <fullName evidence="3">NUDIX domain-containing protein</fullName>
    </submittedName>
</protein>
<dbReference type="SUPFAM" id="SSF55811">
    <property type="entry name" value="Nudix"/>
    <property type="match status" value="1"/>
</dbReference>
<dbReference type="InterPro" id="IPR015797">
    <property type="entry name" value="NUDIX_hydrolase-like_dom_sf"/>
</dbReference>
<dbReference type="PANTHER" id="PTHR10885">
    <property type="entry name" value="ISOPENTENYL-DIPHOSPHATE DELTA-ISOMERASE"/>
    <property type="match status" value="1"/>
</dbReference>
<proteinExistence type="predicted"/>
<keyword evidence="4" id="KW-1185">Reference proteome</keyword>
<dbReference type="PANTHER" id="PTHR10885:SF20">
    <property type="entry name" value="NUDIX HYDROLASE DOMAIN-CONTAINING PROTEIN"/>
    <property type="match status" value="1"/>
</dbReference>
<sequence>MAELCDIYDINCNKTGEVFVRGEHLKENQYQLATSIWIINSNLQILIQKRSESKNSSPNIWATHGGCVRVGETSLNACIREAYEEIGIVIQAKDIKPLNRNISENLIMDNYIVVQEFSILSAVLQLEEVSEIKWVSLDELKYMVKNKEFFEYQELPYLSNFINNYKFIRKV</sequence>